<dbReference type="OrthoDB" id="8193595at2759"/>
<comment type="caution">
    <text evidence="2">The sequence shown here is derived from an EMBL/GenBank/DDBJ whole genome shotgun (WGS) entry which is preliminary data.</text>
</comment>
<evidence type="ECO:0000313" key="2">
    <source>
        <dbReference type="EMBL" id="GBP27264.1"/>
    </source>
</evidence>
<proteinExistence type="predicted"/>
<evidence type="ECO:0000256" key="1">
    <source>
        <dbReference type="SAM" id="MobiDB-lite"/>
    </source>
</evidence>
<organism evidence="2 3">
    <name type="scientific">Eumeta variegata</name>
    <name type="common">Bagworm moth</name>
    <name type="synonym">Eumeta japonica</name>
    <dbReference type="NCBI Taxonomy" id="151549"/>
    <lineage>
        <taxon>Eukaryota</taxon>
        <taxon>Metazoa</taxon>
        <taxon>Ecdysozoa</taxon>
        <taxon>Arthropoda</taxon>
        <taxon>Hexapoda</taxon>
        <taxon>Insecta</taxon>
        <taxon>Pterygota</taxon>
        <taxon>Neoptera</taxon>
        <taxon>Endopterygota</taxon>
        <taxon>Lepidoptera</taxon>
        <taxon>Glossata</taxon>
        <taxon>Ditrysia</taxon>
        <taxon>Tineoidea</taxon>
        <taxon>Psychidae</taxon>
        <taxon>Oiketicinae</taxon>
        <taxon>Eumeta</taxon>
    </lineage>
</organism>
<feature type="region of interest" description="Disordered" evidence="1">
    <location>
        <begin position="760"/>
        <end position="782"/>
    </location>
</feature>
<feature type="compositionally biased region" description="Basic residues" evidence="1">
    <location>
        <begin position="631"/>
        <end position="643"/>
    </location>
</feature>
<feature type="compositionally biased region" description="Basic and acidic residues" evidence="1">
    <location>
        <begin position="824"/>
        <end position="846"/>
    </location>
</feature>
<reference evidence="2 3" key="1">
    <citation type="journal article" date="2019" name="Commun. Biol.">
        <title>The bagworm genome reveals a unique fibroin gene that provides high tensile strength.</title>
        <authorList>
            <person name="Kono N."/>
            <person name="Nakamura H."/>
            <person name="Ohtoshi R."/>
            <person name="Tomita M."/>
            <person name="Numata K."/>
            <person name="Arakawa K."/>
        </authorList>
    </citation>
    <scope>NUCLEOTIDE SEQUENCE [LARGE SCALE GENOMIC DNA]</scope>
</reference>
<feature type="compositionally biased region" description="Basic and acidic residues" evidence="1">
    <location>
        <begin position="924"/>
        <end position="934"/>
    </location>
</feature>
<evidence type="ECO:0000313" key="3">
    <source>
        <dbReference type="Proteomes" id="UP000299102"/>
    </source>
</evidence>
<name>A0A4C1UN04_EUMVA</name>
<feature type="compositionally biased region" description="Basic and acidic residues" evidence="1">
    <location>
        <begin position="872"/>
        <end position="888"/>
    </location>
</feature>
<accession>A0A4C1UN04</accession>
<feature type="compositionally biased region" description="Low complexity" evidence="1">
    <location>
        <begin position="687"/>
        <end position="708"/>
    </location>
</feature>
<feature type="compositionally biased region" description="Low complexity" evidence="1">
    <location>
        <begin position="652"/>
        <end position="665"/>
    </location>
</feature>
<feature type="region of interest" description="Disordered" evidence="1">
    <location>
        <begin position="610"/>
        <end position="708"/>
    </location>
</feature>
<gene>
    <name evidence="2" type="ORF">EVAR_77278_1</name>
</gene>
<feature type="compositionally biased region" description="Basic and acidic residues" evidence="1">
    <location>
        <begin position="621"/>
        <end position="630"/>
    </location>
</feature>
<feature type="compositionally biased region" description="Basic and acidic residues" evidence="1">
    <location>
        <begin position="767"/>
        <end position="778"/>
    </location>
</feature>
<keyword evidence="3" id="KW-1185">Reference proteome</keyword>
<feature type="region of interest" description="Disordered" evidence="1">
    <location>
        <begin position="817"/>
        <end position="998"/>
    </location>
</feature>
<feature type="compositionally biased region" description="Polar residues" evidence="1">
    <location>
        <begin position="677"/>
        <end position="686"/>
    </location>
</feature>
<feature type="compositionally biased region" description="Polar residues" evidence="1">
    <location>
        <begin position="850"/>
        <end position="860"/>
    </location>
</feature>
<dbReference type="Proteomes" id="UP000299102">
    <property type="component" value="Unassembled WGS sequence"/>
</dbReference>
<dbReference type="STRING" id="151549.A0A4C1UN04"/>
<dbReference type="AlphaFoldDB" id="A0A4C1UN04"/>
<dbReference type="EMBL" id="BGZK01000191">
    <property type="protein sequence ID" value="GBP27264.1"/>
    <property type="molecule type" value="Genomic_DNA"/>
</dbReference>
<protein>
    <submittedName>
        <fullName evidence="2">Uncharacterized protein</fullName>
    </submittedName>
</protein>
<sequence length="1126" mass="127877">MLCALAVGNSQHQRRTLLGSPPALPLSKSGWRPVVGAGPPGYGAFGAAPLHAAYKIPIPVIDFSSSRPIVTRDAAKLTSIAQSYRPTTIRTVQVAPNQPVNSYLNPFALPHTGISHYKIVQNFPKENLIIRNPHGSFARPHQKQKPKNVFDSILQQQQLPFDYKPHDIFSKPADVYARPAANKKPVTYKDPNAPEVFKPEVFELTDNTAAPQSVQQVKTQQQQHGATKIGSTSLQHYPVYDEKFSPIPASLLGTFSSFGVQSMKNRDPVFPATKTTYLPPAPTKQTIFNSFSFTPTFQTNSNQLSVTTPKLQQTTNLFNTDLRAPTQQIKENFKIDSNKDFFKPSPQDTFHKASQYQLSNAYANDITKLPQTYTTTLPTTTTTTHNSYYNDFSTGLLQSQLNSPLSSFYQQNLGFEAKIPLTQNSHANKEINNVYSTAPNKNQLKVTPNSTPFKATYEVTENYENGDIITHSSPNSWDAFEHNMEIPQTQHQSENNNYSKSTTTIHPQNLPEEYSIVTDTKDNGYKDFYDYDKNVEPQSEQQTGNNEPISNDKLKDYYYKISTPAYEENQKVKIETTTKFTDTNWDYTTHLNLQKDKENDDVLNVEALPTLPPNKHFRRPSAQEHIDKDRIRKRTKTRRRRPQHSNFHRETTTSVSPSTEVPTTVNDEIYTVKPRNRPSNSLAPKQTTPTVTTDLSTSALPTTSSTNPTVIKKKIGHRRPVTTSTEKLETTTLPYREIKDSPIMKLVTRPQQIRTTSTYEYGNETPDYTHKQDEKDTPTSDIAISTSENNYRNKYESQKTFSFHKDVKPIEAVTEEFNSNNDYESEKVRQGQKQVKENRDQSKEDAEVTTFGSHTENVSQLPGKIQRPKLRSKYDGNRPRFSVKDYRNRLSSTTSTENPNESQTFKPRFPQKRPSSNENNENATESRRKFIPKDPRHKPINLEESDGQSDKEQSTRSPQRQRATASPTELTSEAITQKISSRIRKRPKPVEESVETTSQIPTHVRRIVKKKIKESETGQSANAIAETTINYDKENSSEGTRSESAIMKIAKDDKKYHIDHFDNLFEHSKRVSDLTLAASKDYNTPGMFKTVSPTSRRIPNYFTIATDDPILPIEAFFPQLNQKKES</sequence>
<feature type="compositionally biased region" description="Polar residues" evidence="1">
    <location>
        <begin position="955"/>
        <end position="980"/>
    </location>
</feature>